<feature type="transmembrane region" description="Helical" evidence="1">
    <location>
        <begin position="112"/>
        <end position="133"/>
    </location>
</feature>
<evidence type="ECO:0000313" key="2">
    <source>
        <dbReference type="EMBL" id="SDU35163.1"/>
    </source>
</evidence>
<feature type="transmembrane region" description="Helical" evidence="1">
    <location>
        <begin position="379"/>
        <end position="397"/>
    </location>
</feature>
<name>A0A1H2HTC7_9GAMM</name>
<organism evidence="2 3">
    <name type="scientific">Halopseudomonas salegens</name>
    <dbReference type="NCBI Taxonomy" id="1434072"/>
    <lineage>
        <taxon>Bacteria</taxon>
        <taxon>Pseudomonadati</taxon>
        <taxon>Pseudomonadota</taxon>
        <taxon>Gammaproteobacteria</taxon>
        <taxon>Pseudomonadales</taxon>
        <taxon>Pseudomonadaceae</taxon>
        <taxon>Halopseudomonas</taxon>
    </lineage>
</organism>
<keyword evidence="1" id="KW-0812">Transmembrane</keyword>
<keyword evidence="1" id="KW-1133">Transmembrane helix</keyword>
<evidence type="ECO:0000256" key="1">
    <source>
        <dbReference type="SAM" id="Phobius"/>
    </source>
</evidence>
<keyword evidence="3" id="KW-1185">Reference proteome</keyword>
<feature type="transmembrane region" description="Helical" evidence="1">
    <location>
        <begin position="86"/>
        <end position="105"/>
    </location>
</feature>
<dbReference type="EMBL" id="LT629787">
    <property type="protein sequence ID" value="SDU35163.1"/>
    <property type="molecule type" value="Genomic_DNA"/>
</dbReference>
<proteinExistence type="predicted"/>
<feature type="transmembrane region" description="Helical" evidence="1">
    <location>
        <begin position="351"/>
        <end position="372"/>
    </location>
</feature>
<dbReference type="STRING" id="1434072.SAMN05216210_3298"/>
<evidence type="ECO:0000313" key="3">
    <source>
        <dbReference type="Proteomes" id="UP000243924"/>
    </source>
</evidence>
<dbReference type="OrthoDB" id="466056at2"/>
<reference evidence="3" key="1">
    <citation type="submission" date="2016-10" db="EMBL/GenBank/DDBJ databases">
        <authorList>
            <person name="Varghese N."/>
            <person name="Submissions S."/>
        </authorList>
    </citation>
    <scope>NUCLEOTIDE SEQUENCE [LARGE SCALE GENOMIC DNA]</scope>
    <source>
        <strain evidence="3">CECT 8338</strain>
    </source>
</reference>
<feature type="transmembrane region" description="Helical" evidence="1">
    <location>
        <begin position="403"/>
        <end position="424"/>
    </location>
</feature>
<dbReference type="Proteomes" id="UP000243924">
    <property type="component" value="Chromosome I"/>
</dbReference>
<sequence>MKTPEQKLIVLGWCLLGVLLPGLWHLPELWQLAQSSPLPTDTRLTYLPYAERLLEDPIGYFSNPEHLYVPPGTPIYMALLKANLPAILWANLTLSAGIIVLLFDCGRRLSGFLAGTMMSWFYVALSGLPPLMALPLSEAPYLFLTACWLWSCVLVWSNPDRIWPLWLGALTLSASVLTRGLYLYWLPIALVILAVLAILLRDASRQRAGKLLLMHALAVLPVLAFITHNQLRFDFAGISTGGGIALYLGSNPITFGYEPLYSGLGYDEWMVTGGVESHLTLASDAKLVRVAKAMLLDMPLPVLLDLYSHKLGANLFFSQANLTTELFNDRSNRLVLLLLALIGCWHGRKHLIGWMLFGISIFLLLLLSLVMHNPRYSHGALDLPLIILAGMGTVHIWQTHHRYLGIGLILGACSLLIFLGHWQLRHAGPLLPRLETGHAIEQLRANGNQVNFAGLTEDPMLTESRVQKSPAQLIWPELEVPVIGGTPVVSLDINRLGDQCSGITFAYHRDNGEVHDYWLETRHLSFPRTLHIGGHWLGYLAETGKLLIEFHCPPGQSLAIGGLSINNPSMGRYYVNQGVLENN</sequence>
<dbReference type="RefSeq" id="WP_092389038.1">
    <property type="nucleotide sequence ID" value="NZ_LT629787.1"/>
</dbReference>
<protein>
    <recommendedName>
        <fullName evidence="4">Dolichyl-phosphate-mannose-protein mannosyltransferase</fullName>
    </recommendedName>
</protein>
<gene>
    <name evidence="2" type="ORF">SAMN05216210_3298</name>
</gene>
<dbReference type="AlphaFoldDB" id="A0A1H2HTC7"/>
<evidence type="ECO:0008006" key="4">
    <source>
        <dbReference type="Google" id="ProtNLM"/>
    </source>
</evidence>
<feature type="transmembrane region" description="Helical" evidence="1">
    <location>
        <begin position="184"/>
        <end position="200"/>
    </location>
</feature>
<keyword evidence="1" id="KW-0472">Membrane</keyword>
<accession>A0A1H2HTC7</accession>